<evidence type="ECO:0000256" key="1">
    <source>
        <dbReference type="ARBA" id="ARBA00023125"/>
    </source>
</evidence>
<dbReference type="GO" id="GO:0015074">
    <property type="term" value="P:DNA integration"/>
    <property type="evidence" value="ECO:0007669"/>
    <property type="project" value="InterPro"/>
</dbReference>
<evidence type="ECO:0000313" key="6">
    <source>
        <dbReference type="Proteomes" id="UP000286270"/>
    </source>
</evidence>
<proteinExistence type="predicted"/>
<dbReference type="GO" id="GO:0006310">
    <property type="term" value="P:DNA recombination"/>
    <property type="evidence" value="ECO:0007669"/>
    <property type="project" value="UniProtKB-KW"/>
</dbReference>
<evidence type="ECO:0000256" key="2">
    <source>
        <dbReference type="ARBA" id="ARBA00023172"/>
    </source>
</evidence>
<accession>A0A412XXK3</accession>
<dbReference type="Pfam" id="PF13102">
    <property type="entry name" value="Phage_int_SAM_5"/>
    <property type="match status" value="1"/>
</dbReference>
<evidence type="ECO:0008006" key="7">
    <source>
        <dbReference type="Google" id="ProtNLM"/>
    </source>
</evidence>
<dbReference type="Gene3D" id="1.10.443.10">
    <property type="entry name" value="Intergrase catalytic core"/>
    <property type="match status" value="1"/>
</dbReference>
<sequence>MATTFRIEVCSSRKRQDGTYNVKIRVTHNRKIKRIATSIYVKKEDMTRGMKIKNQSILDELNKIIDSYRAKCNILSLSINSMSIEEVVEFVTRVEEDKKDIDFIQFARDHIEKMDAEGRKGTSSNYKCAIKAMIDFTGREVIGVSEITYKFLNDFSKFIIEKKEKANKEAIAKGRRVTSNHMLSKYTACIRHLYNQAKLKYNDEERGVIRIPWTPFAKFKVPREEMARKRAIPPFIIKMIADLPYKYRSNMRKSIEQNCRYNLAKDCFILSFCLIGMNSVDLYNCDELKDNMIKYFRTKTATRRDDKAEIHVEVNPFIKNLIEKYEDKTKQKVFRFSRMYADHLNFNSAINKGLKEIEKDINTELKQMGKDIVIDDLEFYAARHSWATIARNDLEIDKYIVHEALNHVDGKMKITDIYIEKDFNMINEANRKVIDYVFNK</sequence>
<dbReference type="InterPro" id="IPR011010">
    <property type="entry name" value="DNA_brk_join_enz"/>
</dbReference>
<dbReference type="AlphaFoldDB" id="A0A412XXK3"/>
<dbReference type="InterPro" id="IPR035386">
    <property type="entry name" value="Arm-DNA-bind_5"/>
</dbReference>
<dbReference type="InterPro" id="IPR013762">
    <property type="entry name" value="Integrase-like_cat_sf"/>
</dbReference>
<organism evidence="5 6">
    <name type="scientific">Bacteroides fragilis</name>
    <dbReference type="NCBI Taxonomy" id="817"/>
    <lineage>
        <taxon>Bacteria</taxon>
        <taxon>Pseudomonadati</taxon>
        <taxon>Bacteroidota</taxon>
        <taxon>Bacteroidia</taxon>
        <taxon>Bacteroidales</taxon>
        <taxon>Bacteroidaceae</taxon>
        <taxon>Bacteroides</taxon>
    </lineage>
</organism>
<evidence type="ECO:0000259" key="4">
    <source>
        <dbReference type="Pfam" id="PF17293"/>
    </source>
</evidence>
<protein>
    <recommendedName>
        <fullName evidence="7">Transposase</fullName>
    </recommendedName>
</protein>
<keyword evidence="1" id="KW-0238">DNA-binding</keyword>
<dbReference type="Proteomes" id="UP000286270">
    <property type="component" value="Unassembled WGS sequence"/>
</dbReference>
<evidence type="ECO:0000313" key="5">
    <source>
        <dbReference type="EMBL" id="RGV49578.1"/>
    </source>
</evidence>
<feature type="domain" description="Arm DNA-binding" evidence="4">
    <location>
        <begin position="13"/>
        <end position="73"/>
    </location>
</feature>
<keyword evidence="2" id="KW-0233">DNA recombination</keyword>
<dbReference type="InterPro" id="IPR025269">
    <property type="entry name" value="SAM-like_dom"/>
</dbReference>
<evidence type="ECO:0000259" key="3">
    <source>
        <dbReference type="Pfam" id="PF13102"/>
    </source>
</evidence>
<dbReference type="RefSeq" id="WP_122143298.1">
    <property type="nucleotide sequence ID" value="NZ_QRZH01000019.1"/>
</dbReference>
<dbReference type="Pfam" id="PF17293">
    <property type="entry name" value="Arm-DNA-bind_5"/>
    <property type="match status" value="1"/>
</dbReference>
<dbReference type="InterPro" id="IPR010998">
    <property type="entry name" value="Integrase_recombinase_N"/>
</dbReference>
<dbReference type="GO" id="GO:0003677">
    <property type="term" value="F:DNA binding"/>
    <property type="evidence" value="ECO:0007669"/>
    <property type="project" value="UniProtKB-KW"/>
</dbReference>
<gene>
    <name evidence="5" type="ORF">DWW08_18340</name>
</gene>
<reference evidence="5 6" key="1">
    <citation type="submission" date="2018-08" db="EMBL/GenBank/DDBJ databases">
        <title>A genome reference for cultivated species of the human gut microbiota.</title>
        <authorList>
            <person name="Zou Y."/>
            <person name="Xue W."/>
            <person name="Luo G."/>
        </authorList>
    </citation>
    <scope>NUCLEOTIDE SEQUENCE [LARGE SCALE GENOMIC DNA]</scope>
    <source>
        <strain evidence="5 6">AF14-26</strain>
    </source>
</reference>
<comment type="caution">
    <text evidence="5">The sequence shown here is derived from an EMBL/GenBank/DDBJ whole genome shotgun (WGS) entry which is preliminary data.</text>
</comment>
<dbReference type="SUPFAM" id="SSF56349">
    <property type="entry name" value="DNA breaking-rejoining enzymes"/>
    <property type="match status" value="1"/>
</dbReference>
<dbReference type="EMBL" id="QRZH01000019">
    <property type="protein sequence ID" value="RGV49578.1"/>
    <property type="molecule type" value="Genomic_DNA"/>
</dbReference>
<name>A0A412XXK3_BACFG</name>
<dbReference type="Gene3D" id="1.10.150.130">
    <property type="match status" value="1"/>
</dbReference>
<feature type="domain" description="Phage integrase SAM-like" evidence="3">
    <location>
        <begin position="102"/>
        <end position="198"/>
    </location>
</feature>